<dbReference type="eggNOG" id="ENOG502QRAF">
    <property type="taxonomic scope" value="Eukaryota"/>
</dbReference>
<dbReference type="STRING" id="344612.A1CU71"/>
<feature type="region of interest" description="Disordered" evidence="2">
    <location>
        <begin position="1"/>
        <end position="23"/>
    </location>
</feature>
<keyword evidence="1" id="KW-0597">Phosphoprotein</keyword>
<dbReference type="GeneID" id="4700416"/>
<dbReference type="OMA" id="MSWYEDI"/>
<dbReference type="SUPFAM" id="SSF50729">
    <property type="entry name" value="PH domain-like"/>
    <property type="match status" value="1"/>
</dbReference>
<feature type="compositionally biased region" description="Basic residues" evidence="2">
    <location>
        <begin position="111"/>
        <end position="133"/>
    </location>
</feature>
<dbReference type="RefSeq" id="XP_001268284.1">
    <property type="nucleotide sequence ID" value="XM_001268283.1"/>
</dbReference>
<dbReference type="Pfam" id="PF20399">
    <property type="entry name" value="PH_20"/>
    <property type="match status" value="1"/>
</dbReference>
<dbReference type="CDD" id="cd13311">
    <property type="entry name" value="PH_Slm1"/>
    <property type="match status" value="1"/>
</dbReference>
<dbReference type="KEGG" id="act:ACLA_085530"/>
<evidence type="ECO:0000313" key="5">
    <source>
        <dbReference type="Proteomes" id="UP000006701"/>
    </source>
</evidence>
<dbReference type="InterPro" id="IPR046868">
    <property type="entry name" value="BAR_4"/>
</dbReference>
<dbReference type="PROSITE" id="PS50003">
    <property type="entry name" value="PH_DOMAIN"/>
    <property type="match status" value="1"/>
</dbReference>
<dbReference type="VEuPathDB" id="FungiDB:ACLA_085530"/>
<feature type="domain" description="PH" evidence="3">
    <location>
        <begin position="435"/>
        <end position="540"/>
    </location>
</feature>
<dbReference type="Gene3D" id="2.30.29.30">
    <property type="entry name" value="Pleckstrin-homology domain (PH domain)/Phosphotyrosine-binding domain (PTB)"/>
    <property type="match status" value="1"/>
</dbReference>
<evidence type="ECO:0000259" key="3">
    <source>
        <dbReference type="PROSITE" id="PS50003"/>
    </source>
</evidence>
<dbReference type="InterPro" id="IPR001849">
    <property type="entry name" value="PH_domain"/>
</dbReference>
<accession>A1CU71</accession>
<dbReference type="Pfam" id="PF20400">
    <property type="entry name" value="BAR_4"/>
    <property type="match status" value="1"/>
</dbReference>
<evidence type="ECO:0000256" key="2">
    <source>
        <dbReference type="SAM" id="MobiDB-lite"/>
    </source>
</evidence>
<proteinExistence type="predicted"/>
<reference evidence="4 5" key="1">
    <citation type="journal article" date="2008" name="PLoS Genet.">
        <title>Genomic islands in the pathogenic filamentous fungus Aspergillus fumigatus.</title>
        <authorList>
            <person name="Fedorova N.D."/>
            <person name="Khaldi N."/>
            <person name="Joardar V.S."/>
            <person name="Maiti R."/>
            <person name="Amedeo P."/>
            <person name="Anderson M.J."/>
            <person name="Crabtree J."/>
            <person name="Silva J.C."/>
            <person name="Badger J.H."/>
            <person name="Albarraq A."/>
            <person name="Angiuoli S."/>
            <person name="Bussey H."/>
            <person name="Bowyer P."/>
            <person name="Cotty P.J."/>
            <person name="Dyer P.S."/>
            <person name="Egan A."/>
            <person name="Galens K."/>
            <person name="Fraser-Liggett C.M."/>
            <person name="Haas B.J."/>
            <person name="Inman J.M."/>
            <person name="Kent R."/>
            <person name="Lemieux S."/>
            <person name="Malavazi I."/>
            <person name="Orvis J."/>
            <person name="Roemer T."/>
            <person name="Ronning C.M."/>
            <person name="Sundaram J.P."/>
            <person name="Sutton G."/>
            <person name="Turner G."/>
            <person name="Venter J.C."/>
            <person name="White O.R."/>
            <person name="Whitty B.R."/>
            <person name="Youngman P."/>
            <person name="Wolfe K.H."/>
            <person name="Goldman G.H."/>
            <person name="Wortman J.R."/>
            <person name="Jiang B."/>
            <person name="Denning D.W."/>
            <person name="Nierman W.C."/>
        </authorList>
    </citation>
    <scope>NUCLEOTIDE SEQUENCE [LARGE SCALE GENOMIC DNA]</scope>
    <source>
        <strain evidence="5">ATCC 1007 / CBS 513.65 / DSM 816 / NCTC 3887 / NRRL 1</strain>
    </source>
</reference>
<keyword evidence="5" id="KW-1185">Reference proteome</keyword>
<dbReference type="PANTHER" id="PTHR31941">
    <property type="entry name" value="CYTOSKELETAL SIGNALING PROTEIN SLM1"/>
    <property type="match status" value="1"/>
</dbReference>
<dbReference type="PANTHER" id="PTHR31941:SF16">
    <property type="entry name" value="PHOSPHATIDYLINOSITOL 4,5-BISPHOSPHATE-BINDING PROTEIN SLM1-RELATED"/>
    <property type="match status" value="1"/>
</dbReference>
<dbReference type="OrthoDB" id="5598057at2759"/>
<dbReference type="AlphaFoldDB" id="A1CU71"/>
<dbReference type="Proteomes" id="UP000006701">
    <property type="component" value="Unassembled WGS sequence"/>
</dbReference>
<dbReference type="InterPro" id="IPR011993">
    <property type="entry name" value="PH-like_dom_sf"/>
</dbReference>
<feature type="compositionally biased region" description="Low complexity" evidence="2">
    <location>
        <begin position="99"/>
        <end position="110"/>
    </location>
</feature>
<feature type="region of interest" description="Disordered" evidence="2">
    <location>
        <begin position="86"/>
        <end position="136"/>
    </location>
</feature>
<gene>
    <name evidence="4" type="ORF">ACLA_085530</name>
</gene>
<sequence length="847" mass="93195">MAMTARAHTPVQDAYRPLSPPTDSILLNRSYSSRSGSRPNSFIASNSGYNYAHGAVGEPPATIHNPRFHEEFDAASQRGSVAIDGPSTAAVHRSASQMSHSRSTTPTRSTTLKKRSSLSRKSSMHRSGSRRSLRAGSVRSLVLGDREKYGVEGADDSNSAFHIPIPTSGSPTEVMAQRFQAWRKILKDLIVFFKEVQRSYETRSKLYLSASNVINNSPLPPSFLKSGGLADATEILRDFHRQGYLEANKAAEVESEVVNQLMGLRNDLQKKTKEIKSLHGDFRNSVDKEVEGTRKTVRQLHEALGLVDTDPSATSGKGDPFIVRLNVDRQIEKQIEEENYLHRAFLNLENSGRELESIVVSEIQKAYNAYASILKREADEAYDTVEKLRAGPISMPHDHEWNHFVANTDELVDPRVPLRNVENITYPGKDHPAAAEVRSGMLERKSKYLKSYTPGWYVLSPTHLHEFKSADRVAWQTPVMSLYLPEQKLGSHSQPDSTSHKFMLKGRQTGTMHRGHSWVFRAESHETMMAWYEDIESLISKTGEARNAYVRRHVRTVSGTSVRTSIDGIMDEDEADRTPYSAEAVVLNQERPTSEPRQPGGRFPSDVQIDRHVQAPLSPSSGESSGGHDMLAGAGELPDGVPFHDGNPNVSSNESRDASYGPPVERHDAYYGEWMGPAEIAARQKQLQQGNSGGDQGGAARSDVGGNDAHPILFAGMGSVSSRDPSVARQRNRRESASTAPTTTNVTDHTHNTIPTSVEGDHDTPMVGVGGVGYQNAGDYKNDQGLSTVDSATVTPLSDIASEEAYNGSYMRRPGNMRRTSSQQKKSVSALELQIPGHYPPANHIPA</sequence>
<protein>
    <submittedName>
        <fullName evidence="4">PH domain protein</fullName>
    </submittedName>
</protein>
<dbReference type="InterPro" id="IPR046869">
    <property type="entry name" value="SLM1/RGC1-like_PH"/>
</dbReference>
<name>A1CU71_ASPCL</name>
<evidence type="ECO:0000256" key="1">
    <source>
        <dbReference type="ARBA" id="ARBA00022553"/>
    </source>
</evidence>
<feature type="region of interest" description="Disordered" evidence="2">
    <location>
        <begin position="586"/>
        <end position="665"/>
    </location>
</feature>
<dbReference type="InterPro" id="IPR043453">
    <property type="entry name" value="Slm1_PH"/>
</dbReference>
<dbReference type="SMART" id="SM00233">
    <property type="entry name" value="PH"/>
    <property type="match status" value="1"/>
</dbReference>
<dbReference type="HOGENOM" id="CLU_006465_1_0_1"/>
<organism evidence="4 5">
    <name type="scientific">Aspergillus clavatus (strain ATCC 1007 / CBS 513.65 / DSM 816 / NCTC 3887 / NRRL 1 / QM 1276 / 107)</name>
    <dbReference type="NCBI Taxonomy" id="344612"/>
    <lineage>
        <taxon>Eukaryota</taxon>
        <taxon>Fungi</taxon>
        <taxon>Dikarya</taxon>
        <taxon>Ascomycota</taxon>
        <taxon>Pezizomycotina</taxon>
        <taxon>Eurotiomycetes</taxon>
        <taxon>Eurotiomycetidae</taxon>
        <taxon>Eurotiales</taxon>
        <taxon>Aspergillaceae</taxon>
        <taxon>Aspergillus</taxon>
        <taxon>Aspergillus subgen. Fumigati</taxon>
    </lineage>
</organism>
<feature type="region of interest" description="Disordered" evidence="2">
    <location>
        <begin position="684"/>
        <end position="765"/>
    </location>
</feature>
<dbReference type="EMBL" id="DS027060">
    <property type="protein sequence ID" value="EAW06858.1"/>
    <property type="molecule type" value="Genomic_DNA"/>
</dbReference>
<evidence type="ECO:0000313" key="4">
    <source>
        <dbReference type="EMBL" id="EAW06858.1"/>
    </source>
</evidence>